<feature type="compositionally biased region" description="Polar residues" evidence="1">
    <location>
        <begin position="1"/>
        <end position="11"/>
    </location>
</feature>
<proteinExistence type="predicted"/>
<organism evidence="2 3">
    <name type="scientific">Neofusicoccum ribis</name>
    <dbReference type="NCBI Taxonomy" id="45134"/>
    <lineage>
        <taxon>Eukaryota</taxon>
        <taxon>Fungi</taxon>
        <taxon>Dikarya</taxon>
        <taxon>Ascomycota</taxon>
        <taxon>Pezizomycotina</taxon>
        <taxon>Dothideomycetes</taxon>
        <taxon>Dothideomycetes incertae sedis</taxon>
        <taxon>Botryosphaeriales</taxon>
        <taxon>Botryosphaeriaceae</taxon>
        <taxon>Neofusicoccum</taxon>
    </lineage>
</organism>
<dbReference type="EMBL" id="JAJVDC020000001">
    <property type="protein sequence ID" value="KAL1638286.1"/>
    <property type="molecule type" value="Genomic_DNA"/>
</dbReference>
<evidence type="ECO:0008006" key="4">
    <source>
        <dbReference type="Google" id="ProtNLM"/>
    </source>
</evidence>
<accession>A0ABR3TFG4</accession>
<feature type="region of interest" description="Disordered" evidence="1">
    <location>
        <begin position="79"/>
        <end position="105"/>
    </location>
</feature>
<feature type="region of interest" description="Disordered" evidence="1">
    <location>
        <begin position="1"/>
        <end position="33"/>
    </location>
</feature>
<sequence>MRKSTAYSSRAQMYGKLLQNPQNPRCRHAENQTRKAAIIREPIDVRSDQDRRASVADPGSVLGRLEVIEALLGIRSSSKAAHSSPGSITEAGPSGAHSLEEDDDPEFSGLKPAVFQLSFHDNVPGLHFLSKKQTFSSPTPLLLASVLYVSALHHPFPEIASLAPDYFVLTCSAIADLSVPTPRQADPIRDEGISDEQRGFQDVLGLILAGLVSEAYIKETGIWISIGYRILLDYYPMNIDERSREWCGLFRGLQIIDLEHASLYMSCPILPRKAPLASLLQLQTSGGDPYDHLTQMMHIGLSHFTGRGIPTIWSFIFSNEADRSSQAATPFTENDLGVIKHWARQLDDWLMITWAALLVLQGMEDGTGESDAAENADETNPWALFNQDSIRLDSPSWQFAPKQNYFNGPMSVDGQPQMPVDAIGVQGAVIAPGTNGQAGPEQWPPALMRLFGGGEFDMDPESGEPINDVM</sequence>
<reference evidence="2 3" key="1">
    <citation type="submission" date="2024-02" db="EMBL/GenBank/DDBJ databases">
        <title>De novo assembly and annotation of 12 fungi associated with fruit tree decline syndrome in Ontario, Canada.</title>
        <authorList>
            <person name="Sulman M."/>
            <person name="Ellouze W."/>
            <person name="Ilyukhin E."/>
        </authorList>
    </citation>
    <scope>NUCLEOTIDE SEQUENCE [LARGE SCALE GENOMIC DNA]</scope>
    <source>
        <strain evidence="2 3">M1-105</strain>
    </source>
</reference>
<name>A0ABR3TFG4_9PEZI</name>
<evidence type="ECO:0000313" key="3">
    <source>
        <dbReference type="Proteomes" id="UP001521116"/>
    </source>
</evidence>
<evidence type="ECO:0000313" key="2">
    <source>
        <dbReference type="EMBL" id="KAL1638286.1"/>
    </source>
</evidence>
<evidence type="ECO:0000256" key="1">
    <source>
        <dbReference type="SAM" id="MobiDB-lite"/>
    </source>
</evidence>
<keyword evidence="3" id="KW-1185">Reference proteome</keyword>
<dbReference type="Proteomes" id="UP001521116">
    <property type="component" value="Unassembled WGS sequence"/>
</dbReference>
<comment type="caution">
    <text evidence="2">The sequence shown here is derived from an EMBL/GenBank/DDBJ whole genome shotgun (WGS) entry which is preliminary data.</text>
</comment>
<protein>
    <recommendedName>
        <fullName evidence="4">Transcription factor domain-containing protein</fullName>
    </recommendedName>
</protein>
<gene>
    <name evidence="2" type="ORF">SLS56_000094</name>
</gene>